<evidence type="ECO:0000259" key="6">
    <source>
        <dbReference type="Pfam" id="PF00884"/>
    </source>
</evidence>
<evidence type="ECO:0000256" key="1">
    <source>
        <dbReference type="ARBA" id="ARBA00008779"/>
    </source>
</evidence>
<dbReference type="PANTHER" id="PTHR42693:SF53">
    <property type="entry name" value="ENDO-4-O-SULFATASE"/>
    <property type="match status" value="1"/>
</dbReference>
<evidence type="ECO:0000313" key="8">
    <source>
        <dbReference type="Proteomes" id="UP000219559"/>
    </source>
</evidence>
<evidence type="ECO:0000256" key="4">
    <source>
        <dbReference type="ARBA" id="ARBA00022837"/>
    </source>
</evidence>
<dbReference type="Gene3D" id="3.40.720.10">
    <property type="entry name" value="Alkaline Phosphatase, subunit A"/>
    <property type="match status" value="1"/>
</dbReference>
<feature type="signal peptide" evidence="5">
    <location>
        <begin position="1"/>
        <end position="21"/>
    </location>
</feature>
<gene>
    <name evidence="7" type="ORF">B7P33_11830</name>
</gene>
<dbReference type="AlphaFoldDB" id="A0A2A4G7G7"/>
<feature type="chain" id="PRO_5012743012" evidence="5">
    <location>
        <begin position="22"/>
        <end position="471"/>
    </location>
</feature>
<comment type="similarity">
    <text evidence="1">Belongs to the sulfatase family.</text>
</comment>
<dbReference type="Proteomes" id="UP000219559">
    <property type="component" value="Unassembled WGS sequence"/>
</dbReference>
<evidence type="ECO:0000256" key="5">
    <source>
        <dbReference type="SAM" id="SignalP"/>
    </source>
</evidence>
<name>A0A2A4G7G7_9FLAO</name>
<keyword evidence="5" id="KW-0732">Signal</keyword>
<keyword evidence="3" id="KW-0378">Hydrolase</keyword>
<dbReference type="InterPro" id="IPR000917">
    <property type="entry name" value="Sulfatase_N"/>
</dbReference>
<dbReference type="PANTHER" id="PTHR42693">
    <property type="entry name" value="ARYLSULFATASE FAMILY MEMBER"/>
    <property type="match status" value="1"/>
</dbReference>
<keyword evidence="8" id="KW-1185">Reference proteome</keyword>
<comment type="caution">
    <text evidence="7">The sequence shown here is derived from an EMBL/GenBank/DDBJ whole genome shotgun (WGS) entry which is preliminary data.</text>
</comment>
<evidence type="ECO:0000256" key="3">
    <source>
        <dbReference type="ARBA" id="ARBA00022801"/>
    </source>
</evidence>
<protein>
    <submittedName>
        <fullName evidence="7">N-acetylgalactosamine 6-sulfate sulfatase</fullName>
    </submittedName>
</protein>
<keyword evidence="4" id="KW-0106">Calcium</keyword>
<dbReference type="RefSeq" id="WP_097442653.1">
    <property type="nucleotide sequence ID" value="NZ_NBWU01000004.1"/>
</dbReference>
<keyword evidence="2" id="KW-0479">Metal-binding</keyword>
<dbReference type="GO" id="GO:0046872">
    <property type="term" value="F:metal ion binding"/>
    <property type="evidence" value="ECO:0007669"/>
    <property type="project" value="UniProtKB-KW"/>
</dbReference>
<organism evidence="7 8">
    <name type="scientific">Sediminicola luteus</name>
    <dbReference type="NCBI Taxonomy" id="319238"/>
    <lineage>
        <taxon>Bacteria</taxon>
        <taxon>Pseudomonadati</taxon>
        <taxon>Bacteroidota</taxon>
        <taxon>Flavobacteriia</taxon>
        <taxon>Flavobacteriales</taxon>
        <taxon>Flavobacteriaceae</taxon>
        <taxon>Sediminicola</taxon>
    </lineage>
</organism>
<dbReference type="EMBL" id="NBWU01000004">
    <property type="protein sequence ID" value="PCE63936.1"/>
    <property type="molecule type" value="Genomic_DNA"/>
</dbReference>
<dbReference type="InterPro" id="IPR024607">
    <property type="entry name" value="Sulfatase_CS"/>
</dbReference>
<dbReference type="Gene3D" id="3.30.1120.10">
    <property type="match status" value="1"/>
</dbReference>
<dbReference type="Pfam" id="PF00884">
    <property type="entry name" value="Sulfatase"/>
    <property type="match status" value="1"/>
</dbReference>
<dbReference type="InterPro" id="IPR050738">
    <property type="entry name" value="Sulfatase"/>
</dbReference>
<dbReference type="GO" id="GO:0004065">
    <property type="term" value="F:arylsulfatase activity"/>
    <property type="evidence" value="ECO:0007669"/>
    <property type="project" value="TreeGrafter"/>
</dbReference>
<accession>A0A2A4G7G7</accession>
<proteinExistence type="inferred from homology"/>
<sequence length="471" mass="53186">MRKTTNYLIPLLFCAVFGGNAQSPNIILVMTDDQGWLDAGFNGNTEIQTPHLDKMASDGIILDRFYSASAVCSPTRASVVTGRNPLRMGIPNANTGHLKTQELTLAEILKTQGYATGHFGKWHLGTLTTQEKDANRGGQEKNAQHFSIPSMHGYDTFFCTESKVPTYDPMRVPQSFDAGESKRYGWKAVEGQRKDTTYGTFYWDGHEQKVTQNLKGDDSQVIMDRVIPFMEMSVKAQKPFFSTIWFHTPHLPVVADSAQRAQYAKLDLRKQIYYGTLTAMDQQMGRLWEKLEKMGVAENTMIWFCSDNGPENRTPGSAGKFRARKRSLYEGGVRVPAFVIWKKVLQGGSRNTTPMVTSDYLPTLLEVLNIKYPSTHPLDGESVWTNLSKGKHERKKPIGFLYGNQYSLVNNRYKYLSPDKGKTYELYDLINDPEEKHNIISENRALAQKMHAELNSWMVAVDASAAGKDYK</sequence>
<evidence type="ECO:0000256" key="2">
    <source>
        <dbReference type="ARBA" id="ARBA00022723"/>
    </source>
</evidence>
<feature type="domain" description="Sulfatase N-terminal" evidence="6">
    <location>
        <begin position="24"/>
        <end position="370"/>
    </location>
</feature>
<reference evidence="7 8" key="1">
    <citation type="submission" date="2017-04" db="EMBL/GenBank/DDBJ databases">
        <title>A new member of the family Flavobacteriaceae isolated from ascidians.</title>
        <authorList>
            <person name="Chen L."/>
        </authorList>
    </citation>
    <scope>NUCLEOTIDE SEQUENCE [LARGE SCALE GENOMIC DNA]</scope>
    <source>
        <strain evidence="7 8">HQA918</strain>
    </source>
</reference>
<evidence type="ECO:0000313" key="7">
    <source>
        <dbReference type="EMBL" id="PCE63936.1"/>
    </source>
</evidence>
<dbReference type="PROSITE" id="PS00523">
    <property type="entry name" value="SULFATASE_1"/>
    <property type="match status" value="1"/>
</dbReference>
<dbReference type="SUPFAM" id="SSF53649">
    <property type="entry name" value="Alkaline phosphatase-like"/>
    <property type="match status" value="1"/>
</dbReference>
<dbReference type="InterPro" id="IPR017850">
    <property type="entry name" value="Alkaline_phosphatase_core_sf"/>
</dbReference>
<dbReference type="OrthoDB" id="816642at2"/>